<gene>
    <name evidence="1" type="ORF">SDC9_183847</name>
</gene>
<accession>A0A645HBC9</accession>
<comment type="caution">
    <text evidence="1">The sequence shown here is derived from an EMBL/GenBank/DDBJ whole genome shotgun (WGS) entry which is preliminary data.</text>
</comment>
<proteinExistence type="predicted"/>
<dbReference type="AlphaFoldDB" id="A0A645HBC9"/>
<evidence type="ECO:0000313" key="1">
    <source>
        <dbReference type="EMBL" id="MPN36338.1"/>
    </source>
</evidence>
<sequence>MSFQGFKIIFSSRSNFPSEGILRGSTHPFTKIVVQKYIGQDIDAFDQITMGECDGTSVMEAKHTFLAYLLVEVNQAFGVHIRKDSFFPQPVIGVDSGTRIPSLCKQLVGTFNKFLNFHNFCY</sequence>
<dbReference type="EMBL" id="VSSQ01090414">
    <property type="protein sequence ID" value="MPN36338.1"/>
    <property type="molecule type" value="Genomic_DNA"/>
</dbReference>
<protein>
    <submittedName>
        <fullName evidence="1">Uncharacterized protein</fullName>
    </submittedName>
</protein>
<reference evidence="1" key="1">
    <citation type="submission" date="2019-08" db="EMBL/GenBank/DDBJ databases">
        <authorList>
            <person name="Kucharzyk K."/>
            <person name="Murdoch R.W."/>
            <person name="Higgins S."/>
            <person name="Loffler F."/>
        </authorList>
    </citation>
    <scope>NUCLEOTIDE SEQUENCE</scope>
</reference>
<name>A0A645HBC9_9ZZZZ</name>
<organism evidence="1">
    <name type="scientific">bioreactor metagenome</name>
    <dbReference type="NCBI Taxonomy" id="1076179"/>
    <lineage>
        <taxon>unclassified sequences</taxon>
        <taxon>metagenomes</taxon>
        <taxon>ecological metagenomes</taxon>
    </lineage>
</organism>